<dbReference type="AlphaFoldDB" id="A0A7J3SKT4"/>
<dbReference type="GO" id="GO:0051734">
    <property type="term" value="F:ATP-dependent polynucleotide 5'-hydroxyl-kinase activity"/>
    <property type="evidence" value="ECO:0007669"/>
    <property type="project" value="UniProtKB-EC"/>
</dbReference>
<dbReference type="PANTHER" id="PTHR12755:SF3">
    <property type="entry name" value="POLYNUCLEOTIDE 5'-HYDROXYL-KINASE NOL9"/>
    <property type="match status" value="1"/>
</dbReference>
<comment type="catalytic activity">
    <reaction evidence="9">
        <text>a 5'-end dephospho-2'-deoxyribonucleoside-DNA + ATP = a 5'-end 5'-phospho-2'-deoxyribonucleoside-DNA + ADP + H(+)</text>
        <dbReference type="Rhea" id="RHEA:15669"/>
        <dbReference type="Rhea" id="RHEA-COMP:13180"/>
        <dbReference type="Rhea" id="RHEA-COMP:13184"/>
        <dbReference type="ChEBI" id="CHEBI:15378"/>
        <dbReference type="ChEBI" id="CHEBI:30616"/>
        <dbReference type="ChEBI" id="CHEBI:136412"/>
        <dbReference type="ChEBI" id="CHEBI:136416"/>
        <dbReference type="ChEBI" id="CHEBI:456216"/>
        <dbReference type="EC" id="2.7.1.78"/>
    </reaction>
</comment>
<reference evidence="11" key="1">
    <citation type="journal article" date="2020" name="mSystems">
        <title>Genome- and Community-Level Interaction Insights into Carbon Utilization and Element Cycling Functions of Hydrothermarchaeota in Hydrothermal Sediment.</title>
        <authorList>
            <person name="Zhou Z."/>
            <person name="Liu Y."/>
            <person name="Xu W."/>
            <person name="Pan J."/>
            <person name="Luo Z.H."/>
            <person name="Li M."/>
        </authorList>
    </citation>
    <scope>NUCLEOTIDE SEQUENCE [LARGE SCALE GENOMIC DNA]</scope>
    <source>
        <strain evidence="11">SpSt-885</strain>
    </source>
</reference>
<evidence type="ECO:0000256" key="7">
    <source>
        <dbReference type="ARBA" id="ARBA00024737"/>
    </source>
</evidence>
<dbReference type="Pfam" id="PF16575">
    <property type="entry name" value="CLP1_P"/>
    <property type="match status" value="1"/>
</dbReference>
<dbReference type="PANTHER" id="PTHR12755">
    <property type="entry name" value="CLEAVAGE/POLYADENYLATION FACTOR IA SUBUNIT CLP1P"/>
    <property type="match status" value="1"/>
</dbReference>
<dbReference type="InterPro" id="IPR027417">
    <property type="entry name" value="P-loop_NTPase"/>
</dbReference>
<gene>
    <name evidence="11" type="ORF">ENW83_03420</name>
</gene>
<evidence type="ECO:0000256" key="3">
    <source>
        <dbReference type="ARBA" id="ARBA00022679"/>
    </source>
</evidence>
<feature type="domain" description="Clp1 P-loop" evidence="10">
    <location>
        <begin position="104"/>
        <end position="271"/>
    </location>
</feature>
<dbReference type="InterPro" id="IPR032319">
    <property type="entry name" value="CLP1_P"/>
</dbReference>
<comment type="caution">
    <text evidence="11">The sequence shown here is derived from an EMBL/GenBank/DDBJ whole genome shotgun (WGS) entry which is preliminary data.</text>
</comment>
<protein>
    <recommendedName>
        <fullName evidence="2">polynucleotide 5'-hydroxyl-kinase</fullName>
        <ecNumber evidence="2">2.7.1.78</ecNumber>
    </recommendedName>
</protein>
<evidence type="ECO:0000256" key="8">
    <source>
        <dbReference type="ARBA" id="ARBA00044641"/>
    </source>
</evidence>
<comment type="catalytic activity">
    <reaction evidence="8">
        <text>a 5'-end dephospho-ribonucleoside-RNA + ATP = a 5'-end 5'-phospho-ribonucleoside-RNA + ADP + H(+)</text>
        <dbReference type="Rhea" id="RHEA:54580"/>
        <dbReference type="Rhea" id="RHEA-COMP:13936"/>
        <dbReference type="Rhea" id="RHEA-COMP:15179"/>
        <dbReference type="ChEBI" id="CHEBI:15378"/>
        <dbReference type="ChEBI" id="CHEBI:30616"/>
        <dbReference type="ChEBI" id="CHEBI:138282"/>
        <dbReference type="ChEBI" id="CHEBI:138284"/>
        <dbReference type="ChEBI" id="CHEBI:456216"/>
        <dbReference type="EC" id="2.7.1.78"/>
    </reaction>
</comment>
<dbReference type="GO" id="GO:0006396">
    <property type="term" value="P:RNA processing"/>
    <property type="evidence" value="ECO:0007669"/>
    <property type="project" value="InterPro"/>
</dbReference>
<evidence type="ECO:0000259" key="10">
    <source>
        <dbReference type="Pfam" id="PF16575"/>
    </source>
</evidence>
<comment type="function">
    <text evidence="7">Polynucleotide kinase that can phosphorylate the 5'-hydroxyl groups of both single-stranded RNA (ssRNA) and single-stranded DNA (ssDNA). Exhibits a strong preference for ssRNA.</text>
</comment>
<keyword evidence="5" id="KW-0418">Kinase</keyword>
<name>A0A7J3SKT4_9CREN</name>
<evidence type="ECO:0000256" key="9">
    <source>
        <dbReference type="ARBA" id="ARBA00044673"/>
    </source>
</evidence>
<evidence type="ECO:0000256" key="2">
    <source>
        <dbReference type="ARBA" id="ARBA00012157"/>
    </source>
</evidence>
<dbReference type="Gene3D" id="3.40.50.300">
    <property type="entry name" value="P-loop containing nucleotide triphosphate hydrolases"/>
    <property type="match status" value="1"/>
</dbReference>
<evidence type="ECO:0000256" key="4">
    <source>
        <dbReference type="ARBA" id="ARBA00022741"/>
    </source>
</evidence>
<dbReference type="SUPFAM" id="SSF52540">
    <property type="entry name" value="P-loop containing nucleoside triphosphate hydrolases"/>
    <property type="match status" value="1"/>
</dbReference>
<evidence type="ECO:0000313" key="11">
    <source>
        <dbReference type="EMBL" id="HGZ60240.1"/>
    </source>
</evidence>
<dbReference type="InterPro" id="IPR045116">
    <property type="entry name" value="Clp1/Grc3"/>
</dbReference>
<organism evidence="11">
    <name type="scientific">Fervidicoccus fontis</name>
    <dbReference type="NCBI Taxonomy" id="683846"/>
    <lineage>
        <taxon>Archaea</taxon>
        <taxon>Thermoproteota</taxon>
        <taxon>Thermoprotei</taxon>
        <taxon>Fervidicoccales</taxon>
        <taxon>Fervidicoccaceae</taxon>
        <taxon>Fervidicoccus</taxon>
    </lineage>
</organism>
<keyword evidence="4" id="KW-0547">Nucleotide-binding</keyword>
<evidence type="ECO:0000256" key="6">
    <source>
        <dbReference type="ARBA" id="ARBA00022840"/>
    </source>
</evidence>
<evidence type="ECO:0000256" key="1">
    <source>
        <dbReference type="ARBA" id="ARBA00001968"/>
    </source>
</evidence>
<dbReference type="EMBL" id="DTLS01000092">
    <property type="protein sequence ID" value="HGZ60240.1"/>
    <property type="molecule type" value="Genomic_DNA"/>
</dbReference>
<accession>A0A7J3SKT4</accession>
<dbReference type="GO" id="GO:0005524">
    <property type="term" value="F:ATP binding"/>
    <property type="evidence" value="ECO:0007669"/>
    <property type="project" value="UniProtKB-KW"/>
</dbReference>
<keyword evidence="6" id="KW-0067">ATP-binding</keyword>
<proteinExistence type="predicted"/>
<sequence>MIIETGETIKYYWLKGPMSLIIEKGSVEINGAFFQSGEHIVIHSSRSYTAKVFPGTKLTATLGNESVFTEASPEEAIVYEEWTKKADTLTESCSGNQCTILLLGDVDSGKTSFATMISNTYVRKGRIPYLIDADPGQNTIGLPGFLSSLKFKLKSIWPKDVGWDKLYFLGKLSPAGVENEVIAGILKLAKSPHNSLIVIDTDGWVFGPAGEAYKYKIVNSLMPDYTVIIGDIGEKLKRLVVGESEVISLRPPPRRAMRSREERRLLKSDKMIKLLEKGNARSFGLCDTPIIAEGKIINYSISLGKNAKRIQERSDELKVSIEESISPISNGKICALMGPDGWVKGAGVVIGIKGSDELLVKTDYGGEVKAIQIGYIRLNDDLTLVEDRQRGEKIGNRAKAGRRLYVD</sequence>
<comment type="cofactor">
    <cofactor evidence="1">
        <name>a divalent metal cation</name>
        <dbReference type="ChEBI" id="CHEBI:60240"/>
    </cofactor>
</comment>
<dbReference type="EC" id="2.7.1.78" evidence="2"/>
<keyword evidence="3" id="KW-0808">Transferase</keyword>
<evidence type="ECO:0000256" key="5">
    <source>
        <dbReference type="ARBA" id="ARBA00022777"/>
    </source>
</evidence>